<dbReference type="PANTHER" id="PTHR33116">
    <property type="entry name" value="REVERSE TRANSCRIPTASE ZINC-BINDING DOMAIN-CONTAINING PROTEIN-RELATED-RELATED"/>
    <property type="match status" value="1"/>
</dbReference>
<dbReference type="Proteomes" id="UP001558713">
    <property type="component" value="Unassembled WGS sequence"/>
</dbReference>
<comment type="caution">
    <text evidence="2">The sequence shown here is derived from an EMBL/GenBank/DDBJ whole genome shotgun (WGS) entry which is preliminary data.</text>
</comment>
<organism evidence="2 3">
    <name type="scientific">Cardamine amara subsp. amara</name>
    <dbReference type="NCBI Taxonomy" id="228776"/>
    <lineage>
        <taxon>Eukaryota</taxon>
        <taxon>Viridiplantae</taxon>
        <taxon>Streptophyta</taxon>
        <taxon>Embryophyta</taxon>
        <taxon>Tracheophyta</taxon>
        <taxon>Spermatophyta</taxon>
        <taxon>Magnoliopsida</taxon>
        <taxon>eudicotyledons</taxon>
        <taxon>Gunneridae</taxon>
        <taxon>Pentapetalae</taxon>
        <taxon>rosids</taxon>
        <taxon>malvids</taxon>
        <taxon>Brassicales</taxon>
        <taxon>Brassicaceae</taxon>
        <taxon>Cardamineae</taxon>
        <taxon>Cardamine</taxon>
    </lineage>
</organism>
<sequence length="245" mass="28914">MSLLVYAMSCFKLPVDTCKNITSAMVEFWWNNEKEKRKIPWVSWRSMCRLKEKGGLGFRDIGRFNQASLGKQAWRIWENSSSLLAQILKHKYFKNKSFLTCGYGTRPSYAWRSILFGQELLNKGLIKSIGNGEDTKVWSDNWLNDVYPRSPKPRVEYMRREDDFRVAELWYPNYGNTLRILIFLLFCKYVLLQLCVIISYRDAKKMVDTLHNLVISYVKCLLKRQSLVMRSSSPWRGTYGIVSRR</sequence>
<feature type="transmembrane region" description="Helical" evidence="1">
    <location>
        <begin position="180"/>
        <end position="200"/>
    </location>
</feature>
<name>A0ABD1BCN0_CARAN</name>
<protein>
    <submittedName>
        <fullName evidence="2">Mitochondrial protein</fullName>
    </submittedName>
</protein>
<dbReference type="EMBL" id="JBANAX010000379">
    <property type="protein sequence ID" value="KAL1211890.1"/>
    <property type="molecule type" value="Genomic_DNA"/>
</dbReference>
<proteinExistence type="predicted"/>
<evidence type="ECO:0000313" key="3">
    <source>
        <dbReference type="Proteomes" id="UP001558713"/>
    </source>
</evidence>
<keyword evidence="1" id="KW-1133">Transmembrane helix</keyword>
<dbReference type="PANTHER" id="PTHR33116:SF86">
    <property type="entry name" value="REVERSE TRANSCRIPTASE DOMAIN-CONTAINING PROTEIN"/>
    <property type="match status" value="1"/>
</dbReference>
<reference evidence="2 3" key="1">
    <citation type="submission" date="2024-04" db="EMBL/GenBank/DDBJ databases">
        <title>Genome assembly C_amara_ONT_v2.</title>
        <authorList>
            <person name="Yant L."/>
            <person name="Moore C."/>
            <person name="Slenker M."/>
        </authorList>
    </citation>
    <scope>NUCLEOTIDE SEQUENCE [LARGE SCALE GENOMIC DNA]</scope>
    <source>
        <tissue evidence="2">Leaf</tissue>
    </source>
</reference>
<gene>
    <name evidence="2" type="ORF">V5N11_023871</name>
</gene>
<accession>A0ABD1BCN0</accession>
<keyword evidence="1" id="KW-0472">Membrane</keyword>
<evidence type="ECO:0000256" key="1">
    <source>
        <dbReference type="SAM" id="Phobius"/>
    </source>
</evidence>
<keyword evidence="3" id="KW-1185">Reference proteome</keyword>
<evidence type="ECO:0000313" key="2">
    <source>
        <dbReference type="EMBL" id="KAL1211890.1"/>
    </source>
</evidence>
<dbReference type="AlphaFoldDB" id="A0ABD1BCN0"/>
<keyword evidence="1" id="KW-0812">Transmembrane</keyword>